<evidence type="ECO:0000313" key="2">
    <source>
        <dbReference type="EMBL" id="EMS18158.1"/>
    </source>
</evidence>
<dbReference type="GeneID" id="27370665"/>
<sequence length="351" mass="38915">MSGHLLHPHLDEDPRGSLVILPSESTSLEQQGSAFTAIASKARDYGLKILSNMNDNANLLPSSPPLVDRLYESLEPRVQAGWNRLYQRYMFASHGALLGTGETCQSMQQAILLGSFVAETFKQSKPMLLVVPETAAGVWRECFDKLAPSLSLVKLESSTTDFSDIQGLLGVSQPQTPRSLADVIDEFGLKSAREEESLWPQTIAGEGETFPVVVVDPETFKSGIEVFWQATYSLLLIVEPELWPAGTPDQLAFVRSDFRLVLSDSPMPDATVESYDRLALILPEIFHHRQPFFDIYDPSNCSGPVGHLASVEMKNVLHAALELWVLDEDEEGEEEEEEEEMAVEDDEEMSG</sequence>
<proteinExistence type="predicted"/>
<evidence type="ECO:0000313" key="3">
    <source>
        <dbReference type="Proteomes" id="UP000016926"/>
    </source>
</evidence>
<gene>
    <name evidence="2" type="ORF">RHTO_06652</name>
</gene>
<keyword evidence="3" id="KW-1185">Reference proteome</keyword>
<name>M7XDE0_RHOT1</name>
<dbReference type="RefSeq" id="XP_016269277.1">
    <property type="nucleotide sequence ID" value="XM_016420312.1"/>
</dbReference>
<dbReference type="EMBL" id="KB722687">
    <property type="protein sequence ID" value="EMS18158.1"/>
    <property type="molecule type" value="Genomic_DNA"/>
</dbReference>
<protein>
    <submittedName>
        <fullName evidence="2">SNF2-related domain containing protein</fullName>
    </submittedName>
</protein>
<dbReference type="HOGENOM" id="CLU_790234_0_0_1"/>
<dbReference type="Proteomes" id="UP000016926">
    <property type="component" value="Unassembled WGS sequence"/>
</dbReference>
<evidence type="ECO:0000256" key="1">
    <source>
        <dbReference type="SAM" id="MobiDB-lite"/>
    </source>
</evidence>
<organism evidence="2 3">
    <name type="scientific">Rhodotorula toruloides (strain NP11)</name>
    <name type="common">Yeast</name>
    <name type="synonym">Rhodosporidium toruloides</name>
    <dbReference type="NCBI Taxonomy" id="1130832"/>
    <lineage>
        <taxon>Eukaryota</taxon>
        <taxon>Fungi</taxon>
        <taxon>Dikarya</taxon>
        <taxon>Basidiomycota</taxon>
        <taxon>Pucciniomycotina</taxon>
        <taxon>Microbotryomycetes</taxon>
        <taxon>Sporidiobolales</taxon>
        <taxon>Sporidiobolaceae</taxon>
        <taxon>Rhodotorula</taxon>
    </lineage>
</organism>
<feature type="region of interest" description="Disordered" evidence="1">
    <location>
        <begin position="328"/>
        <end position="351"/>
    </location>
</feature>
<accession>M7XDE0</accession>
<dbReference type="AlphaFoldDB" id="M7XDE0"/>
<reference evidence="2 3" key="1">
    <citation type="journal article" date="2012" name="Nat. Commun.">
        <title>A multi-omic map of the lipid-producing yeast Rhodosporidium toruloides.</title>
        <authorList>
            <person name="Zhu Z."/>
            <person name="Zhang S."/>
            <person name="Liu H."/>
            <person name="Shen H."/>
            <person name="Lin X."/>
            <person name="Yang F."/>
            <person name="Zhou Y.J."/>
            <person name="Jin G."/>
            <person name="Ye M."/>
            <person name="Zou H."/>
            <person name="Zou H."/>
            <person name="Zhao Z.K."/>
        </authorList>
    </citation>
    <scope>NUCLEOTIDE SEQUENCE [LARGE SCALE GENOMIC DNA]</scope>
    <source>
        <strain evidence="2 3">NP11</strain>
    </source>
</reference>